<dbReference type="SUPFAM" id="SSF53474">
    <property type="entry name" value="alpha/beta-Hydrolases"/>
    <property type="match status" value="1"/>
</dbReference>
<dbReference type="PANTHER" id="PTHR43037:SF1">
    <property type="entry name" value="BLL1128 PROTEIN"/>
    <property type="match status" value="1"/>
</dbReference>
<accession>A0A1I2AGF9</accession>
<dbReference type="Proteomes" id="UP000181976">
    <property type="component" value="Unassembled WGS sequence"/>
</dbReference>
<organism evidence="3 4">
    <name type="scientific">Thermophagus xiamenensis</name>
    <dbReference type="NCBI Taxonomy" id="385682"/>
    <lineage>
        <taxon>Bacteria</taxon>
        <taxon>Pseudomonadati</taxon>
        <taxon>Bacteroidota</taxon>
        <taxon>Bacteroidia</taxon>
        <taxon>Marinilabiliales</taxon>
        <taxon>Marinilabiliaceae</taxon>
        <taxon>Thermophagus</taxon>
    </lineage>
</organism>
<dbReference type="EMBL" id="FONA01000011">
    <property type="protein sequence ID" value="SFE42889.1"/>
    <property type="molecule type" value="Genomic_DNA"/>
</dbReference>
<dbReference type="RefSeq" id="WP_010526480.1">
    <property type="nucleotide sequence ID" value="NZ_AFSL01000009.1"/>
</dbReference>
<dbReference type="GO" id="GO:0016787">
    <property type="term" value="F:hydrolase activity"/>
    <property type="evidence" value="ECO:0007669"/>
    <property type="project" value="InterPro"/>
</dbReference>
<sequence length="256" mass="29231">MRKLLLLLFVLGKVLVQSQNIDAFQAKVFVRNEDSLIYRILYPEKMEKGKKYPLILFLHGAGERGTDNKKQLTHGSSLFVDEQGLPTQEAIVLFPQCPPNVMWTHRVKEKNKEGVWEFRFPLGESAPRPAQLVNLLVEDLMASGQVDTNHMYVMGLSMGGIGTLEFLYRWPEKYAAAICICGGHDPALAEKYCHVPVWFFHGGMDDVVPSVYSRQVFEVLKKCNVNTRYMLYSELNHNSWDAAFSEPGLLEWLLSF</sequence>
<evidence type="ECO:0000313" key="4">
    <source>
        <dbReference type="Proteomes" id="UP000181976"/>
    </source>
</evidence>
<reference evidence="3 4" key="1">
    <citation type="submission" date="2016-10" db="EMBL/GenBank/DDBJ databases">
        <authorList>
            <person name="de Groot N.N."/>
        </authorList>
    </citation>
    <scope>NUCLEOTIDE SEQUENCE [LARGE SCALE GENOMIC DNA]</scope>
    <source>
        <strain evidence="3 4">DSM 19012</strain>
    </source>
</reference>
<dbReference type="InterPro" id="IPR050955">
    <property type="entry name" value="Plant_Biomass_Hydrol_Est"/>
</dbReference>
<feature type="domain" description="Phospholipase/carboxylesterase/thioesterase" evidence="2">
    <location>
        <begin position="130"/>
        <end position="243"/>
    </location>
</feature>
<dbReference type="InterPro" id="IPR029058">
    <property type="entry name" value="AB_hydrolase_fold"/>
</dbReference>
<keyword evidence="4" id="KW-1185">Reference proteome</keyword>
<dbReference type="AlphaFoldDB" id="A0A1I2AGF9"/>
<dbReference type="STRING" id="385682.SAMN05444380_11155"/>
<evidence type="ECO:0000259" key="2">
    <source>
        <dbReference type="Pfam" id="PF02230"/>
    </source>
</evidence>
<name>A0A1I2AGF9_9BACT</name>
<evidence type="ECO:0000256" key="1">
    <source>
        <dbReference type="ARBA" id="ARBA00022729"/>
    </source>
</evidence>
<dbReference type="Pfam" id="PF02230">
    <property type="entry name" value="Abhydrolase_2"/>
    <property type="match status" value="1"/>
</dbReference>
<dbReference type="PANTHER" id="PTHR43037">
    <property type="entry name" value="UNNAMED PRODUCT-RELATED"/>
    <property type="match status" value="1"/>
</dbReference>
<evidence type="ECO:0000313" key="3">
    <source>
        <dbReference type="EMBL" id="SFE42889.1"/>
    </source>
</evidence>
<keyword evidence="1" id="KW-0732">Signal</keyword>
<proteinExistence type="predicted"/>
<dbReference type="OrthoDB" id="9764953at2"/>
<dbReference type="InterPro" id="IPR003140">
    <property type="entry name" value="PLipase/COase/thioEstase"/>
</dbReference>
<dbReference type="InParanoid" id="A0A1I2AGF9"/>
<gene>
    <name evidence="3" type="ORF">SAMN05444380_11155</name>
</gene>
<dbReference type="eggNOG" id="COG4099">
    <property type="taxonomic scope" value="Bacteria"/>
</dbReference>
<protein>
    <submittedName>
        <fullName evidence="3">Phospholipase/Carboxylesterase</fullName>
    </submittedName>
</protein>
<dbReference type="Gene3D" id="3.40.50.1820">
    <property type="entry name" value="alpha/beta hydrolase"/>
    <property type="match status" value="1"/>
</dbReference>